<reference evidence="1 2" key="1">
    <citation type="submission" date="2019-04" db="EMBL/GenBank/DDBJ databases">
        <title>Fungal friends and foes A comparative genomics study of 23 Aspergillus species from section Flavi.</title>
        <authorList>
            <consortium name="DOE Joint Genome Institute"/>
            <person name="Kjaerbolling I."/>
            <person name="Vesth T.C."/>
            <person name="Frisvad J.C."/>
            <person name="Nybo J.L."/>
            <person name="Theobald S."/>
            <person name="Kildgaard S."/>
            <person name="Petersen T.I."/>
            <person name="Kuo A."/>
            <person name="Sato A."/>
            <person name="Lyhne E.K."/>
            <person name="Kogle M.E."/>
            <person name="Wiebenga A."/>
            <person name="Kun R.S."/>
            <person name="Lubbers R.J."/>
            <person name="Makela M.R."/>
            <person name="Barry K."/>
            <person name="Chovatia M."/>
            <person name="Clum A."/>
            <person name="Daum C."/>
            <person name="Haridas S."/>
            <person name="He G."/>
            <person name="LaButti K."/>
            <person name="Lipzen A."/>
            <person name="Mondo S."/>
            <person name="Pangilinan J."/>
            <person name="Riley R."/>
            <person name="Salamov A."/>
            <person name="Simmons B.A."/>
            <person name="Magnuson J.K."/>
            <person name="Henrissat B."/>
            <person name="Mortensen U.H."/>
            <person name="Larsen T.O."/>
            <person name="De vries R.P."/>
            <person name="Grigoriev I.V."/>
            <person name="Machida M."/>
            <person name="Baker S.E."/>
            <person name="Andersen M.R."/>
        </authorList>
    </citation>
    <scope>NUCLEOTIDE SEQUENCE [LARGE SCALE GENOMIC DNA]</scope>
    <source>
        <strain evidence="1 2">CBS 126849</strain>
    </source>
</reference>
<protein>
    <submittedName>
        <fullName evidence="1">Uncharacterized protein</fullName>
    </submittedName>
</protein>
<sequence>MHIQVSFIYSLVTGRSLCTLTGHFIIFAGHLSSIVTTTRARVCSFMKNIFEALPLLNILPINYYHRVS</sequence>
<accession>A0A5N6EB50</accession>
<name>A0A5N6EB50_9EURO</name>
<gene>
    <name evidence="1" type="ORF">BDV33DRAFT_181995</name>
</gene>
<dbReference type="EMBL" id="ML733521">
    <property type="protein sequence ID" value="KAB8214826.1"/>
    <property type="molecule type" value="Genomic_DNA"/>
</dbReference>
<evidence type="ECO:0000313" key="1">
    <source>
        <dbReference type="EMBL" id="KAB8214826.1"/>
    </source>
</evidence>
<dbReference type="AlphaFoldDB" id="A0A5N6EB50"/>
<evidence type="ECO:0000313" key="2">
    <source>
        <dbReference type="Proteomes" id="UP000326799"/>
    </source>
</evidence>
<keyword evidence="2" id="KW-1185">Reference proteome</keyword>
<dbReference type="Proteomes" id="UP000326799">
    <property type="component" value="Unassembled WGS sequence"/>
</dbReference>
<proteinExistence type="predicted"/>
<organism evidence="1 2">
    <name type="scientific">Aspergillus novoparasiticus</name>
    <dbReference type="NCBI Taxonomy" id="986946"/>
    <lineage>
        <taxon>Eukaryota</taxon>
        <taxon>Fungi</taxon>
        <taxon>Dikarya</taxon>
        <taxon>Ascomycota</taxon>
        <taxon>Pezizomycotina</taxon>
        <taxon>Eurotiomycetes</taxon>
        <taxon>Eurotiomycetidae</taxon>
        <taxon>Eurotiales</taxon>
        <taxon>Aspergillaceae</taxon>
        <taxon>Aspergillus</taxon>
        <taxon>Aspergillus subgen. Circumdati</taxon>
    </lineage>
</organism>